<proteinExistence type="inferred from homology"/>
<dbReference type="EMBL" id="GEEE01005364">
    <property type="protein sequence ID" value="JAP57861.1"/>
    <property type="molecule type" value="Transcribed_RNA"/>
</dbReference>
<evidence type="ECO:0000259" key="5">
    <source>
        <dbReference type="PROSITE" id="PS00631"/>
    </source>
</evidence>
<organism evidence="6">
    <name type="scientific">Schistocephalus solidus</name>
    <name type="common">Tapeworm</name>
    <dbReference type="NCBI Taxonomy" id="70667"/>
    <lineage>
        <taxon>Eukaryota</taxon>
        <taxon>Metazoa</taxon>
        <taxon>Spiralia</taxon>
        <taxon>Lophotrochozoa</taxon>
        <taxon>Platyhelminthes</taxon>
        <taxon>Cestoda</taxon>
        <taxon>Eucestoda</taxon>
        <taxon>Diphyllobothriidea</taxon>
        <taxon>Diphyllobothriidae</taxon>
        <taxon>Schistocephalus</taxon>
    </lineage>
</organism>
<dbReference type="GO" id="GO:0030145">
    <property type="term" value="F:manganese ion binding"/>
    <property type="evidence" value="ECO:0007669"/>
    <property type="project" value="InterPro"/>
</dbReference>
<dbReference type="CDD" id="cd00433">
    <property type="entry name" value="Peptidase_M17"/>
    <property type="match status" value="1"/>
</dbReference>
<dbReference type="PRINTS" id="PR00481">
    <property type="entry name" value="LAMNOPPTDASE"/>
</dbReference>
<dbReference type="PROSITE" id="PS00631">
    <property type="entry name" value="CYTOSOL_AP"/>
    <property type="match status" value="1"/>
</dbReference>
<dbReference type="AlphaFoldDB" id="A0A0X3Q1G5"/>
<dbReference type="Pfam" id="PF00883">
    <property type="entry name" value="Peptidase_M17"/>
    <property type="match status" value="2"/>
</dbReference>
<evidence type="ECO:0000256" key="1">
    <source>
        <dbReference type="ARBA" id="ARBA00009528"/>
    </source>
</evidence>
<sequence length="610" mass="66715">MILPGRVLVRLSFRGCPRVLTISCQFLHEVPEKANEKKLIGLVGAFICGRPHGGQLSPALEFIDEVFVKNGLKERINKTFYPKNAGCVDTFPATFLQNNYRIAYAGLNLRSSSKVNDNSTDTQDRIVWPRLSFGGLRSCVGKSVQLLQRQGISEIFVDPLTNAEAVSEAAHLAAFRFDELKSQCKQLSKPTISCFTAHLDNDPDAFSVKEQLIASWNRGRILAESQNLARRWMEMPANLMSPKNFAYSIQETFGGLPSHDDITTRVTVYDQDWCEQNKMGGILGVGAGSSRKPVFVEIEYIGDPSRIKDHIALVGKGVVFDAGGISIKPSLGMGDMRADMGGAAVVAAVVFGLAQLKSPINIRAYLPLVENMPDGAAMRPGDVIRMANGMTVQVDNTDAEGRLILADALHYAQHNPAAASEPALLIDIATLTGAISVALGDQYTGLFCNTAVMRRSLSDVWPPSQQQQQQSSTDGSNFSLPRSLIGCLNQCGRAHSDPFWHLPSLYFRQLQESCHLADLSNITTGVHAKLGGSGSAASFLQHFVHHRIPHIHLDIAGVMKFLTDENWARRGMSGRPTRPLIHFLDYMARTPRDIPTVNECCEEGADPAST</sequence>
<feature type="domain" description="Cytosol aminopeptidase" evidence="5">
    <location>
        <begin position="396"/>
        <end position="403"/>
    </location>
</feature>
<evidence type="ECO:0000256" key="4">
    <source>
        <dbReference type="ARBA" id="ARBA00022801"/>
    </source>
</evidence>
<comment type="similarity">
    <text evidence="1">Belongs to the peptidase M17 family.</text>
</comment>
<reference evidence="6" key="1">
    <citation type="submission" date="2016-01" db="EMBL/GenBank/DDBJ databases">
        <title>Reference transcriptome for the parasite Schistocephalus solidus: insights into the molecular evolution of parasitism.</title>
        <authorList>
            <person name="Hebert F.O."/>
            <person name="Grambauer S."/>
            <person name="Barber I."/>
            <person name="Landry C.R."/>
            <person name="Aubin-Horth N."/>
        </authorList>
    </citation>
    <scope>NUCLEOTIDE SEQUENCE</scope>
</reference>
<keyword evidence="2 6" id="KW-0031">Aminopeptidase</keyword>
<protein>
    <submittedName>
        <fullName evidence="6">Cytosol aminopeptidase</fullName>
    </submittedName>
</protein>
<dbReference type="GO" id="GO:0070006">
    <property type="term" value="F:metalloaminopeptidase activity"/>
    <property type="evidence" value="ECO:0007669"/>
    <property type="project" value="InterPro"/>
</dbReference>
<dbReference type="PANTHER" id="PTHR11963">
    <property type="entry name" value="LEUCINE AMINOPEPTIDASE-RELATED"/>
    <property type="match status" value="1"/>
</dbReference>
<evidence type="ECO:0000256" key="3">
    <source>
        <dbReference type="ARBA" id="ARBA00022670"/>
    </source>
</evidence>
<evidence type="ECO:0000256" key="2">
    <source>
        <dbReference type="ARBA" id="ARBA00022438"/>
    </source>
</evidence>
<dbReference type="Gene3D" id="3.40.630.10">
    <property type="entry name" value="Zn peptidases"/>
    <property type="match status" value="1"/>
</dbReference>
<name>A0A0X3Q1G5_SCHSO</name>
<dbReference type="SUPFAM" id="SSF52949">
    <property type="entry name" value="Macro domain-like"/>
    <property type="match status" value="1"/>
</dbReference>
<dbReference type="GO" id="GO:0005737">
    <property type="term" value="C:cytoplasm"/>
    <property type="evidence" value="ECO:0007669"/>
    <property type="project" value="InterPro"/>
</dbReference>
<dbReference type="GO" id="GO:0006508">
    <property type="term" value="P:proteolysis"/>
    <property type="evidence" value="ECO:0007669"/>
    <property type="project" value="UniProtKB-KW"/>
</dbReference>
<evidence type="ECO:0000313" key="6">
    <source>
        <dbReference type="EMBL" id="JAP57861.1"/>
    </source>
</evidence>
<keyword evidence="3" id="KW-0645">Protease</keyword>
<dbReference type="Gene3D" id="3.40.220.10">
    <property type="entry name" value="Leucine Aminopeptidase, subunit E, domain 1"/>
    <property type="match status" value="1"/>
</dbReference>
<dbReference type="InterPro" id="IPR011356">
    <property type="entry name" value="Leucine_aapep/pepB"/>
</dbReference>
<keyword evidence="4" id="KW-0378">Hydrolase</keyword>
<dbReference type="PANTHER" id="PTHR11963:SF23">
    <property type="entry name" value="CYTOSOL AMINOPEPTIDASE"/>
    <property type="match status" value="1"/>
</dbReference>
<gene>
    <name evidence="6" type="primary">AMPL</name>
    <name evidence="6" type="ORF">TR165570</name>
</gene>
<dbReference type="SUPFAM" id="SSF53187">
    <property type="entry name" value="Zn-dependent exopeptidases"/>
    <property type="match status" value="1"/>
</dbReference>
<dbReference type="InterPro" id="IPR000819">
    <property type="entry name" value="Peptidase_M17_C"/>
</dbReference>
<accession>A0A0X3Q1G5</accession>
<dbReference type="InterPro" id="IPR043472">
    <property type="entry name" value="Macro_dom-like"/>
</dbReference>